<proteinExistence type="inferred from homology"/>
<dbReference type="GO" id="GO:0030488">
    <property type="term" value="P:tRNA methylation"/>
    <property type="evidence" value="ECO:0007669"/>
    <property type="project" value="TreeGrafter"/>
</dbReference>
<dbReference type="SUPFAM" id="SSF117281">
    <property type="entry name" value="Kelch motif"/>
    <property type="match status" value="1"/>
</dbReference>
<evidence type="ECO:0000256" key="9">
    <source>
        <dbReference type="ARBA" id="ARBA00022691"/>
    </source>
</evidence>
<evidence type="ECO:0000256" key="11">
    <source>
        <dbReference type="ARBA" id="ARBA00029750"/>
    </source>
</evidence>
<dbReference type="AlphaFoldDB" id="A0A0D2FYS7"/>
<dbReference type="GO" id="GO:0008175">
    <property type="term" value="F:tRNA methyltransferase activity"/>
    <property type="evidence" value="ECO:0007669"/>
    <property type="project" value="TreeGrafter"/>
</dbReference>
<dbReference type="STRING" id="5601.A0A0D2FYS7"/>
<keyword evidence="7" id="KW-0489">Methyltransferase</keyword>
<organism evidence="14 15">
    <name type="scientific">Phialophora macrospora</name>
    <dbReference type="NCBI Taxonomy" id="1851006"/>
    <lineage>
        <taxon>Eukaryota</taxon>
        <taxon>Fungi</taxon>
        <taxon>Dikarya</taxon>
        <taxon>Ascomycota</taxon>
        <taxon>Pezizomycotina</taxon>
        <taxon>Eurotiomycetes</taxon>
        <taxon>Chaetothyriomycetidae</taxon>
        <taxon>Chaetothyriales</taxon>
        <taxon>Herpotrichiellaceae</taxon>
        <taxon>Phialophora</taxon>
    </lineage>
</organism>
<evidence type="ECO:0000256" key="6">
    <source>
        <dbReference type="ARBA" id="ARBA00018045"/>
    </source>
</evidence>
<dbReference type="EMBL" id="KN846956">
    <property type="protein sequence ID" value="KIW73708.1"/>
    <property type="molecule type" value="Genomic_DNA"/>
</dbReference>
<dbReference type="PANTHER" id="PTHR46529:SF1">
    <property type="entry name" value="TRNA WYBUTOSINE-SYNTHESIZING PROTEIN 4"/>
    <property type="match status" value="1"/>
</dbReference>
<keyword evidence="10" id="KW-0819">tRNA processing</keyword>
<dbReference type="Proteomes" id="UP000054266">
    <property type="component" value="Unassembled WGS sequence"/>
</dbReference>
<comment type="similarity">
    <text evidence="3">Belongs to the methyltransferase superfamily. LCMT family.</text>
</comment>
<dbReference type="UniPathway" id="UPA00375"/>
<evidence type="ECO:0000256" key="5">
    <source>
        <dbReference type="ARBA" id="ARBA00012779"/>
    </source>
</evidence>
<dbReference type="InterPro" id="IPR015915">
    <property type="entry name" value="Kelch-typ_b-propeller"/>
</dbReference>
<dbReference type="Pfam" id="PF04072">
    <property type="entry name" value="LCM"/>
    <property type="match status" value="1"/>
</dbReference>
<keyword evidence="15" id="KW-1185">Reference proteome</keyword>
<comment type="catalytic activity">
    <reaction evidence="13">
        <text>7-[(3S)-(3-amino-3-methoxycarbonyl)propyl]wyosine(37) in tRNA(Phe) + S-adenosyl-L-methionine + CO2 = wybutosine(37) in tRNA(Phe) + S-adenosyl-L-homocysteine + 2 H(+)</text>
        <dbReference type="Rhea" id="RHEA:37119"/>
        <dbReference type="Rhea" id="RHEA-COMP:11844"/>
        <dbReference type="Rhea" id="RHEA-COMP:11847"/>
        <dbReference type="ChEBI" id="CHEBI:15378"/>
        <dbReference type="ChEBI" id="CHEBI:16526"/>
        <dbReference type="ChEBI" id="CHEBI:57856"/>
        <dbReference type="ChEBI" id="CHEBI:59789"/>
        <dbReference type="ChEBI" id="CHEBI:73544"/>
        <dbReference type="ChEBI" id="CHEBI:74275"/>
        <dbReference type="EC" id="2.3.1.231"/>
    </reaction>
</comment>
<dbReference type="EC" id="2.3.1.231" evidence="4"/>
<dbReference type="EC" id="2.1.1.290" evidence="5"/>
<dbReference type="PANTHER" id="PTHR46529">
    <property type="entry name" value="TRNA WYBUTOSINE-SYNTHESIZING PROTEIN 4"/>
    <property type="match status" value="1"/>
</dbReference>
<evidence type="ECO:0000256" key="2">
    <source>
        <dbReference type="ARBA" id="ARBA00004797"/>
    </source>
</evidence>
<evidence type="ECO:0000256" key="8">
    <source>
        <dbReference type="ARBA" id="ARBA00022679"/>
    </source>
</evidence>
<dbReference type="SUPFAM" id="SSF51197">
    <property type="entry name" value="Clavaminate synthase-like"/>
    <property type="match status" value="1"/>
</dbReference>
<dbReference type="GO" id="GO:0031591">
    <property type="term" value="P:wybutosine biosynthetic process"/>
    <property type="evidence" value="ECO:0007669"/>
    <property type="project" value="TreeGrafter"/>
</dbReference>
<dbReference type="Pfam" id="PF13418">
    <property type="entry name" value="Beta-prop_TYW4"/>
    <property type="match status" value="1"/>
</dbReference>
<dbReference type="InterPro" id="IPR007213">
    <property type="entry name" value="Ppm1/Ppm2/Tcmp"/>
</dbReference>
<dbReference type="SUPFAM" id="SSF53335">
    <property type="entry name" value="S-adenosyl-L-methionine-dependent methyltransferases"/>
    <property type="match status" value="1"/>
</dbReference>
<accession>A0A0D2FYS7</accession>
<dbReference type="Gene3D" id="3.40.50.150">
    <property type="entry name" value="Vaccinia Virus protein VP39"/>
    <property type="match status" value="1"/>
</dbReference>
<protein>
    <recommendedName>
        <fullName evidence="6">tRNA wybutosine-synthesizing protein 4</fullName>
        <ecNumber evidence="5">2.1.1.290</ecNumber>
        <ecNumber evidence="4">2.3.1.231</ecNumber>
    </recommendedName>
    <alternativeName>
        <fullName evidence="12">tRNA(Phe) (7-(3-amino-3-(methoxycarbonyl)propyl)wyosine(37)-N)-methoxycarbonyltransferase</fullName>
    </alternativeName>
    <alternativeName>
        <fullName evidence="11">tRNA(Phe) (7-(3-amino-3-carboxypropyl)wyosine(37)-O)-methyltransferase</fullName>
    </alternativeName>
</protein>
<comment type="pathway">
    <text evidence="2">tRNA modification; wybutosine-tRNA(Phe) biosynthesis.</text>
</comment>
<dbReference type="Gene3D" id="2.60.120.650">
    <property type="entry name" value="Cupin"/>
    <property type="match status" value="1"/>
</dbReference>
<comment type="catalytic activity">
    <reaction evidence="1">
        <text>7-[(3S)-3-amino-3-carboxypropyl]wyosine(37) in tRNA(Phe) + S-adenosyl-L-methionine = 7-[(3S)-(3-amino-3-methoxycarbonyl)propyl]wyosine(37) in tRNA(Phe) + S-adenosyl-L-homocysteine</text>
        <dbReference type="Rhea" id="RHEA:36903"/>
        <dbReference type="Rhea" id="RHEA-COMP:10379"/>
        <dbReference type="Rhea" id="RHEA-COMP:11844"/>
        <dbReference type="ChEBI" id="CHEBI:57856"/>
        <dbReference type="ChEBI" id="CHEBI:59789"/>
        <dbReference type="ChEBI" id="CHEBI:73543"/>
        <dbReference type="ChEBI" id="CHEBI:74275"/>
        <dbReference type="EC" id="2.1.1.290"/>
    </reaction>
</comment>
<evidence type="ECO:0000256" key="10">
    <source>
        <dbReference type="ARBA" id="ARBA00022694"/>
    </source>
</evidence>
<evidence type="ECO:0000256" key="1">
    <source>
        <dbReference type="ARBA" id="ARBA00001806"/>
    </source>
</evidence>
<gene>
    <name evidence="14" type="ORF">PV04_01804</name>
</gene>
<keyword evidence="8" id="KW-0808">Transferase</keyword>
<evidence type="ECO:0000256" key="13">
    <source>
        <dbReference type="ARBA" id="ARBA00049250"/>
    </source>
</evidence>
<dbReference type="HOGENOM" id="CLU_002761_1_0_1"/>
<evidence type="ECO:0000313" key="14">
    <source>
        <dbReference type="EMBL" id="KIW73708.1"/>
    </source>
</evidence>
<dbReference type="InterPro" id="IPR029063">
    <property type="entry name" value="SAM-dependent_MTases_sf"/>
</dbReference>
<reference evidence="14 15" key="1">
    <citation type="submission" date="2015-01" db="EMBL/GenBank/DDBJ databases">
        <title>The Genome Sequence of Capronia semiimmersa CBS27337.</title>
        <authorList>
            <consortium name="The Broad Institute Genomics Platform"/>
            <person name="Cuomo C."/>
            <person name="de Hoog S."/>
            <person name="Gorbushina A."/>
            <person name="Stielow B."/>
            <person name="Teixiera M."/>
            <person name="Abouelleil A."/>
            <person name="Chapman S.B."/>
            <person name="Priest M."/>
            <person name="Young S.K."/>
            <person name="Wortman J."/>
            <person name="Nusbaum C."/>
            <person name="Birren B."/>
        </authorList>
    </citation>
    <scope>NUCLEOTIDE SEQUENCE [LARGE SCALE GENOMIC DNA]</scope>
    <source>
        <strain evidence="14 15">CBS 27337</strain>
    </source>
</reference>
<evidence type="ECO:0000256" key="12">
    <source>
        <dbReference type="ARBA" id="ARBA00030847"/>
    </source>
</evidence>
<keyword evidence="9" id="KW-0949">S-adenosyl-L-methionine</keyword>
<evidence type="ECO:0000256" key="7">
    <source>
        <dbReference type="ARBA" id="ARBA00022603"/>
    </source>
</evidence>
<evidence type="ECO:0000256" key="3">
    <source>
        <dbReference type="ARBA" id="ARBA00010703"/>
    </source>
</evidence>
<name>A0A0D2FYS7_9EURO</name>
<sequence>MPGPVSLLSSNSRMILSPGSHSDDYAAKAFPLKKNGVKYVDDTMPLEKNAGLIMATNNSTTALKASTERLYLSRPHFYKSFVKEVKRATPAIHRGSWLRMRAVSWVVRNFLDRAAGQRKVIINFGCGYDPLPFRWLAQKGSLCADTKFVDVDYELLIETKRNIIMHQPEMIDLLHAIAPDKTGIDPSIALDSEEYAAIGCDLRNIRRLERLLKTVVDLEQASVLCIAEDSTTFMPVKAADALIWWSAGLSSDVTFCLVEPSSPDQPDNPFTRKMTDHYRGLGTPLNSIFEYPYDRAQIQRFSNAGYAHIDHQSLWELWADPRFLSPSQRMKLDHVEPFDDWEEFALWASHYCLVVAHNGSQPVLPSKVLRPRRDSISSDASDISARTSSPCNPESEHFAFWHYSDPGDLCQRHHGSAYPVPDQDAIAIFGGKGSNSYLSTSAVCRPRHLNDETPVVLPPEVGGRACHVMISLNNGDNMLVGGRRSPSQPLKDCWLQKGNTWYRIHDLPEGRYRHRLVPVTLPGNVFGAICFGGKVSPTKVAIDVLLWEPLNGWRVLRIFGSDPKPRFGPNFVCLGFNHGLLFGGMRQDGVICQGFWRWKLVIRDNEVLALRFRPSHALDTSIGSYQYFARFGASYGFVQDYLLIIGGIARGGCIPRTYEILSLTGTFSTWHDDERREPSFRVSTIEATRSPDCPRPFLIGHSTRPTQTGAYVILGGGATCFNFGDYFNRGIWVLYEKEAGLSSDWIIVPSQASKLPQVHSEWDYTGARRKGGIRVDPILLTGPQEFNKAVRLSQPLLMRGLDCGPGARLWSTPSLENVLLDEISLEQEIIPAPSASEGNLPLTQLLEEADIPATIFNLPPPSVKIKKCALSPDKHEEAQLANQFRLPTELSSIEPLITSVQLQISRKTCHQLRYSATGTILFHQLGTRKVLLSPPFNQSKLGYAPGSNISDLNILCDPTLLQEHSFYTIPGTSTHVALMQPGDALYVPPFWSRASVVLRGSSRSIRTPKTRIDGDGSSPSAPESLRAFINLNKQTPITGNETPPSSNGKSDLELNPLDITFKVSFRILPPSALVTTLDENWSAELKAYEDSRRDLETVMKRFTSCIGTSAGERATQDRLAGADMLLEQIPKDVAKVYLQRLGKELLMKAEEL</sequence>
<evidence type="ECO:0000256" key="4">
    <source>
        <dbReference type="ARBA" id="ARBA00012155"/>
    </source>
</evidence>
<dbReference type="Gene3D" id="2.120.10.80">
    <property type="entry name" value="Kelch-type beta propeller"/>
    <property type="match status" value="1"/>
</dbReference>
<evidence type="ECO:0000313" key="15">
    <source>
        <dbReference type="Proteomes" id="UP000054266"/>
    </source>
</evidence>